<dbReference type="Proteomes" id="UP000007880">
    <property type="component" value="Chromosome"/>
</dbReference>
<evidence type="ECO:0000313" key="2">
    <source>
        <dbReference type="Proteomes" id="UP000007880"/>
    </source>
</evidence>
<dbReference type="AlphaFoldDB" id="I0I3P8"/>
<dbReference type="EMBL" id="AP012337">
    <property type="protein sequence ID" value="BAL99885.1"/>
    <property type="molecule type" value="Genomic_DNA"/>
</dbReference>
<gene>
    <name evidence="1" type="ordered locus">CLDAP_18460</name>
</gene>
<organism evidence="1 2">
    <name type="scientific">Caldilinea aerophila (strain DSM 14535 / JCM 11387 / NBRC 104270 / STL-6-O1)</name>
    <dbReference type="NCBI Taxonomy" id="926550"/>
    <lineage>
        <taxon>Bacteria</taxon>
        <taxon>Bacillati</taxon>
        <taxon>Chloroflexota</taxon>
        <taxon>Caldilineae</taxon>
        <taxon>Caldilineales</taxon>
        <taxon>Caldilineaceae</taxon>
        <taxon>Caldilinea</taxon>
    </lineage>
</organism>
<keyword evidence="2" id="KW-1185">Reference proteome</keyword>
<evidence type="ECO:0000313" key="1">
    <source>
        <dbReference type="EMBL" id="BAL99885.1"/>
    </source>
</evidence>
<name>I0I3P8_CALAS</name>
<protein>
    <submittedName>
        <fullName evidence="1">Uncharacterized protein</fullName>
    </submittedName>
</protein>
<dbReference type="STRING" id="926550.CLDAP_18460"/>
<reference evidence="1 2" key="1">
    <citation type="submission" date="2012-02" db="EMBL/GenBank/DDBJ databases">
        <title>Complete genome sequence of Caldilinea aerophila DSM 14535 (= NBRC 102666).</title>
        <authorList>
            <person name="Oguchi A."/>
            <person name="Hosoyama A."/>
            <person name="Sekine M."/>
            <person name="Fukai R."/>
            <person name="Kato Y."/>
            <person name="Nakamura S."/>
            <person name="Hanada S."/>
            <person name="Yamazaki S."/>
            <person name="Fujita N."/>
        </authorList>
    </citation>
    <scope>NUCLEOTIDE SEQUENCE [LARGE SCALE GENOMIC DNA]</scope>
    <source>
        <strain evidence="2">DSM 14535 / JCM 11387 / NBRC 104270 / STL-6-O1</strain>
    </source>
</reference>
<sequence length="56" mass="6550">MLYLNLENDGSETRHRRTCQDDTCSDFRQVGEWDVWELGLNRISQNFVVDPSCNSV</sequence>
<proteinExistence type="predicted"/>
<accession>I0I3P8</accession>
<dbReference type="HOGENOM" id="CLU_3005451_0_0_0"/>
<dbReference type="KEGG" id="cap:CLDAP_18460"/>